<evidence type="ECO:0000256" key="1">
    <source>
        <dbReference type="ARBA" id="ARBA00004514"/>
    </source>
</evidence>
<keyword evidence="3" id="KW-0963">Cytoplasm</keyword>
<dbReference type="SFLD" id="SFLDG00358">
    <property type="entry name" value="Main_(cytGST)"/>
    <property type="match status" value="2"/>
</dbReference>
<dbReference type="Gene3D" id="1.20.1050.10">
    <property type="match status" value="2"/>
</dbReference>
<evidence type="ECO:0000256" key="7">
    <source>
        <dbReference type="ARBA" id="ARBA00047960"/>
    </source>
</evidence>
<comment type="subcellular location">
    <subcellularLocation>
        <location evidence="1">Cytoplasm</location>
        <location evidence="1">Cytosol</location>
    </subcellularLocation>
</comment>
<dbReference type="CDD" id="cd03185">
    <property type="entry name" value="GST_C_Tau"/>
    <property type="match status" value="2"/>
</dbReference>
<comment type="caution">
    <text evidence="10">The sequence shown here is derived from an EMBL/GenBank/DDBJ whole genome shotgun (WGS) entry which is preliminary data.</text>
</comment>
<dbReference type="InterPro" id="IPR045073">
    <property type="entry name" value="Omega/Tau-like"/>
</dbReference>
<dbReference type="SUPFAM" id="SSF47616">
    <property type="entry name" value="GST C-terminal domain-like"/>
    <property type="match status" value="2"/>
</dbReference>
<evidence type="ECO:0000313" key="11">
    <source>
        <dbReference type="Proteomes" id="UP000823674"/>
    </source>
</evidence>
<dbReference type="InterPro" id="IPR004045">
    <property type="entry name" value="Glutathione_S-Trfase_N"/>
</dbReference>
<dbReference type="InterPro" id="IPR036282">
    <property type="entry name" value="Glutathione-S-Trfase_C_sf"/>
</dbReference>
<accession>A0ABQ7MSJ6</accession>
<evidence type="ECO:0000256" key="2">
    <source>
        <dbReference type="ARBA" id="ARBA00012452"/>
    </source>
</evidence>
<dbReference type="InterPro" id="IPR040079">
    <property type="entry name" value="Glutathione_S-Trfase"/>
</dbReference>
<gene>
    <name evidence="10" type="primary">A04p027920.1_BraROA</name>
    <name evidence="10" type="ORF">IGI04_016300</name>
</gene>
<dbReference type="EMBL" id="JADBGQ010000004">
    <property type="protein sequence ID" value="KAG5401693.1"/>
    <property type="molecule type" value="Genomic_DNA"/>
</dbReference>
<dbReference type="PANTHER" id="PTHR11260">
    <property type="entry name" value="GLUTATHIONE S-TRANSFERASE, GST, SUPERFAMILY, GST DOMAIN CONTAINING"/>
    <property type="match status" value="1"/>
</dbReference>
<dbReference type="InterPro" id="IPR036249">
    <property type="entry name" value="Thioredoxin-like_sf"/>
</dbReference>
<dbReference type="SUPFAM" id="SSF52833">
    <property type="entry name" value="Thioredoxin-like"/>
    <property type="match status" value="2"/>
</dbReference>
<dbReference type="PANTHER" id="PTHR11260:SF536">
    <property type="entry name" value="GLUTATHIONE S-TRANSFERASE U7"/>
    <property type="match status" value="1"/>
</dbReference>
<name>A0ABQ7MSJ6_BRACM</name>
<dbReference type="EC" id="2.5.1.18" evidence="2"/>
<feature type="domain" description="GST N-terminal" evidence="8">
    <location>
        <begin position="6"/>
        <end position="85"/>
    </location>
</feature>
<dbReference type="InterPro" id="IPR004046">
    <property type="entry name" value="GST_C"/>
</dbReference>
<evidence type="ECO:0000259" key="8">
    <source>
        <dbReference type="PROSITE" id="PS50404"/>
    </source>
</evidence>
<comment type="similarity">
    <text evidence="6">Belongs to the GST superfamily. Tau family.</text>
</comment>
<evidence type="ECO:0000256" key="5">
    <source>
        <dbReference type="ARBA" id="ARBA00022679"/>
    </source>
</evidence>
<proteinExistence type="inferred from homology"/>
<evidence type="ECO:0000313" key="10">
    <source>
        <dbReference type="EMBL" id="KAG5401693.1"/>
    </source>
</evidence>
<dbReference type="Pfam" id="PF02798">
    <property type="entry name" value="GST_N"/>
    <property type="match status" value="2"/>
</dbReference>
<keyword evidence="4" id="KW-0216">Detoxification</keyword>
<dbReference type="InterPro" id="IPR045074">
    <property type="entry name" value="GST_C_Tau"/>
</dbReference>
<reference evidence="10 11" key="1">
    <citation type="submission" date="2021-03" db="EMBL/GenBank/DDBJ databases">
        <authorList>
            <person name="King G.J."/>
            <person name="Bancroft I."/>
            <person name="Baten A."/>
            <person name="Bloomfield J."/>
            <person name="Borpatragohain P."/>
            <person name="He Z."/>
            <person name="Irish N."/>
            <person name="Irwin J."/>
            <person name="Liu K."/>
            <person name="Mauleon R.P."/>
            <person name="Moore J."/>
            <person name="Morris R."/>
            <person name="Ostergaard L."/>
            <person name="Wang B."/>
            <person name="Wells R."/>
        </authorList>
    </citation>
    <scope>NUCLEOTIDE SEQUENCE [LARGE SCALE GENOMIC DNA]</scope>
    <source>
        <strain evidence="10">R-o-18</strain>
        <tissue evidence="10">Leaf</tissue>
    </source>
</reference>
<dbReference type="Gene3D" id="3.40.30.10">
    <property type="entry name" value="Glutaredoxin"/>
    <property type="match status" value="2"/>
</dbReference>
<protein>
    <recommendedName>
        <fullName evidence="2">glutathione transferase</fullName>
        <ecNumber evidence="2">2.5.1.18</ecNumber>
    </recommendedName>
</protein>
<dbReference type="Pfam" id="PF00043">
    <property type="entry name" value="GST_C"/>
    <property type="match status" value="1"/>
</dbReference>
<dbReference type="SFLD" id="SFLDG01152">
    <property type="entry name" value="Main.3:_Omega-_and_Tau-like"/>
    <property type="match status" value="2"/>
</dbReference>
<feature type="domain" description="GST C-terminal" evidence="9">
    <location>
        <begin position="90"/>
        <end position="217"/>
    </location>
</feature>
<keyword evidence="11" id="KW-1185">Reference proteome</keyword>
<feature type="domain" description="GST C-terminal" evidence="9">
    <location>
        <begin position="535"/>
        <end position="664"/>
    </location>
</feature>
<dbReference type="CDD" id="cd03058">
    <property type="entry name" value="GST_N_Tau"/>
    <property type="match status" value="2"/>
</dbReference>
<organism evidence="10 11">
    <name type="scientific">Brassica rapa subsp. trilocularis</name>
    <dbReference type="NCBI Taxonomy" id="1813537"/>
    <lineage>
        <taxon>Eukaryota</taxon>
        <taxon>Viridiplantae</taxon>
        <taxon>Streptophyta</taxon>
        <taxon>Embryophyta</taxon>
        <taxon>Tracheophyta</taxon>
        <taxon>Spermatophyta</taxon>
        <taxon>Magnoliopsida</taxon>
        <taxon>eudicotyledons</taxon>
        <taxon>Gunneridae</taxon>
        <taxon>Pentapetalae</taxon>
        <taxon>rosids</taxon>
        <taxon>malvids</taxon>
        <taxon>Brassicales</taxon>
        <taxon>Brassicaceae</taxon>
        <taxon>Brassiceae</taxon>
        <taxon>Brassica</taxon>
    </lineage>
</organism>
<dbReference type="InterPro" id="IPR010987">
    <property type="entry name" value="Glutathione-S-Trfase_C-like"/>
</dbReference>
<evidence type="ECO:0000256" key="4">
    <source>
        <dbReference type="ARBA" id="ARBA00022575"/>
    </source>
</evidence>
<sequence>MATKEEDVKLLGFWASPFSRRVEMALKLKGVSYEYLEQDIFNKSALLLELNPVFKKVPVLVHKGKILAESHLILEYIDQTWKNNPILPQDPYEKAMARFWAKFVDEQVGPVCFKSVVKADKGIDVAIEEAQELITFLEKELSGKDFFGGKTIGFLDMVAGSMIPFCVARAWEGMGIDMIPEEKFPELNRWIKNLNDIEIVRECIPQREKQIEHMMKVKKHLRGRKIRAGNWTFVFWLTDDYPVPDGVEINSIYNTIHAALYQMGFDKVQPIRKYCDNDKQYDAPPAKQMVREMLALAGSMCDDPVTLVVIAKQSTNPDMNRVLHCLNSRNNPVLVVEPPDDDTARDSVFRSVDSFVECTHVVGGGKTTRPQSCCYDIDSGSDPDPDPDPEEDAYRWTKRMIISWNAKILMSSKPSLLGDGGELHIGKITLKKTRSKAYSELKRETMAERSEEVKLLGMWASPFSRRVEIALTLKGVPYEFSEQDITNKSPLLLQSNPVHKMIPVLLHNGKPISESLVILEYIDDTWQNNPILPQDPYDRATARFWARFVDEQVYVTAMKVVGKVGEEKDAAVEATRDLLKLLEKELVGKDFLGGESLGFVDIVATLVAFWLMRTEEVVGVKVVPVEMFPEIHRWVKNLLDVDVIKKCIPPEDEHLDYIRARMESLKLKSV</sequence>
<evidence type="ECO:0000256" key="6">
    <source>
        <dbReference type="ARBA" id="ARBA00025743"/>
    </source>
</evidence>
<dbReference type="Pfam" id="PF13410">
    <property type="entry name" value="GST_C_2"/>
    <property type="match status" value="1"/>
</dbReference>
<feature type="domain" description="GST N-terminal" evidence="8">
    <location>
        <begin position="451"/>
        <end position="530"/>
    </location>
</feature>
<dbReference type="PROSITE" id="PS50404">
    <property type="entry name" value="GST_NTER"/>
    <property type="match status" value="2"/>
</dbReference>
<dbReference type="Proteomes" id="UP000823674">
    <property type="component" value="Chromosome A04"/>
</dbReference>
<evidence type="ECO:0000259" key="9">
    <source>
        <dbReference type="PROSITE" id="PS50405"/>
    </source>
</evidence>
<keyword evidence="5" id="KW-0808">Transferase</keyword>
<dbReference type="SFLD" id="SFLDS00019">
    <property type="entry name" value="Glutathione_Transferase_(cytos"/>
    <property type="match status" value="2"/>
</dbReference>
<comment type="catalytic activity">
    <reaction evidence="7">
        <text>RX + glutathione = an S-substituted glutathione + a halide anion + H(+)</text>
        <dbReference type="Rhea" id="RHEA:16437"/>
        <dbReference type="ChEBI" id="CHEBI:15378"/>
        <dbReference type="ChEBI" id="CHEBI:16042"/>
        <dbReference type="ChEBI" id="CHEBI:17792"/>
        <dbReference type="ChEBI" id="CHEBI:57925"/>
        <dbReference type="ChEBI" id="CHEBI:90779"/>
        <dbReference type="EC" id="2.5.1.18"/>
    </reaction>
</comment>
<evidence type="ECO:0000256" key="3">
    <source>
        <dbReference type="ARBA" id="ARBA00022490"/>
    </source>
</evidence>
<dbReference type="PROSITE" id="PS50405">
    <property type="entry name" value="GST_CTER"/>
    <property type="match status" value="2"/>
</dbReference>